<feature type="region of interest" description="Disordered" evidence="1">
    <location>
        <begin position="51"/>
        <end position="103"/>
    </location>
</feature>
<keyword evidence="3" id="KW-1185">Reference proteome</keyword>
<dbReference type="InterPro" id="IPR036691">
    <property type="entry name" value="Endo/exonu/phosph_ase_sf"/>
</dbReference>
<protein>
    <recommendedName>
        <fullName evidence="4">Endonuclease/exonuclease/phosphatase domain-containing protein</fullName>
    </recommendedName>
</protein>
<comment type="caution">
    <text evidence="2">The sequence shown here is derived from an EMBL/GenBank/DDBJ whole genome shotgun (WGS) entry which is preliminary data.</text>
</comment>
<feature type="non-terminal residue" evidence="2">
    <location>
        <position position="673"/>
    </location>
</feature>
<reference evidence="3" key="1">
    <citation type="submission" date="2014-03" db="EMBL/GenBank/DDBJ databases">
        <title>The Genome Sequence of Puccinia striiformis f. sp. tritici PST-78.</title>
        <authorList>
            <consortium name="The Broad Institute Genome Sequencing Platform"/>
            <person name="Cuomo C."/>
            <person name="Hulbert S."/>
            <person name="Chen X."/>
            <person name="Walker B."/>
            <person name="Young S.K."/>
            <person name="Zeng Q."/>
            <person name="Gargeya S."/>
            <person name="Fitzgerald M."/>
            <person name="Haas B."/>
            <person name="Abouelleil A."/>
            <person name="Alvarado L."/>
            <person name="Arachchi H.M."/>
            <person name="Berlin A.M."/>
            <person name="Chapman S.B."/>
            <person name="Goldberg J."/>
            <person name="Griggs A."/>
            <person name="Gujja S."/>
            <person name="Hansen M."/>
            <person name="Howarth C."/>
            <person name="Imamovic A."/>
            <person name="Larimer J."/>
            <person name="McCowan C."/>
            <person name="Montmayeur A."/>
            <person name="Murphy C."/>
            <person name="Neiman D."/>
            <person name="Pearson M."/>
            <person name="Priest M."/>
            <person name="Roberts A."/>
            <person name="Saif S."/>
            <person name="Shea T."/>
            <person name="Sisk P."/>
            <person name="Sykes S."/>
            <person name="Wortman J."/>
            <person name="Nusbaum C."/>
            <person name="Birren B."/>
        </authorList>
    </citation>
    <scope>NUCLEOTIDE SEQUENCE [LARGE SCALE GENOMIC DNA]</scope>
    <source>
        <strain evidence="3">race PST-78</strain>
    </source>
</reference>
<name>A0A0L0UPH9_9BASI</name>
<organism evidence="2 3">
    <name type="scientific">Puccinia striiformis f. sp. tritici PST-78</name>
    <dbReference type="NCBI Taxonomy" id="1165861"/>
    <lineage>
        <taxon>Eukaryota</taxon>
        <taxon>Fungi</taxon>
        <taxon>Dikarya</taxon>
        <taxon>Basidiomycota</taxon>
        <taxon>Pucciniomycotina</taxon>
        <taxon>Pucciniomycetes</taxon>
        <taxon>Pucciniales</taxon>
        <taxon>Pucciniaceae</taxon>
        <taxon>Puccinia</taxon>
    </lineage>
</organism>
<dbReference type="EMBL" id="AJIL01000814">
    <property type="protein sequence ID" value="KNE88846.1"/>
    <property type="molecule type" value="Genomic_DNA"/>
</dbReference>
<sequence>MGSWDGQVLRMNGLPSCECCGAEYHDGPNGCEYQVLIDSLVPRIPTLRKHVTQQRQEEKNEEVFVVNKPNKRKDIPPVPSTSNSKPVPSNVAPDPIPKKSKSTKHGIAFKYDPLKDHLAPQLNICVIGNTTTDKNLRLNMPPKFPYNVLARKRRTNPPCRQGGAMQIPLQALRNRSILIQRKRKSLAEKKSATPNSDLVATGHTRGAQSGGSSMQDRRAVSSQRPVEINSVPGESLNESRQPEHPCNTRRGDVVIEDTARYVLTNTGSLTTVQLYSALKHSLRHHPETLTGIIKVKSVLQPNRRMRFDIWVKNEVSAGLQRSLRLDFKGRKILSEEIKEKNLSWEETIMRSMLPRYRLCRWVATRDQPLTKGLVQGSTKDKAARINVLTWNINGIKSKLPALKALLDDKSVAVAAVQEHLRRICQYIPGIPGYTLFERPRETGFRGHCLYIDKSYVAHEVPTSSKHIIYVKLFGMTQDKPWHIVSVYMPSGSSRAKDRREVWHHVYNTLRPLVHGEENPHITILGDMNDGEEQILKILQRSRMRRFGLTISKDNHALTTRNLPDDTGRYIDHFINSPSVLKRVEKVQVDTVSSSAWNRKALQGHGMELALSDRWDVFKSDNIENEGDLNEVAHQWVETLNTIGEELGMLAVPKEQQAFEFDRKTKALVKRARR</sequence>
<dbReference type="SUPFAM" id="SSF56219">
    <property type="entry name" value="DNase I-like"/>
    <property type="match status" value="1"/>
</dbReference>
<evidence type="ECO:0008006" key="4">
    <source>
        <dbReference type="Google" id="ProtNLM"/>
    </source>
</evidence>
<feature type="compositionally biased region" description="Polar residues" evidence="1">
    <location>
        <begin position="206"/>
        <end position="224"/>
    </location>
</feature>
<evidence type="ECO:0000313" key="2">
    <source>
        <dbReference type="EMBL" id="KNE88846.1"/>
    </source>
</evidence>
<dbReference type="Proteomes" id="UP000054564">
    <property type="component" value="Unassembled WGS sequence"/>
</dbReference>
<evidence type="ECO:0000313" key="3">
    <source>
        <dbReference type="Proteomes" id="UP000054564"/>
    </source>
</evidence>
<feature type="region of interest" description="Disordered" evidence="1">
    <location>
        <begin position="183"/>
        <end position="248"/>
    </location>
</feature>
<dbReference type="Gene3D" id="3.60.10.10">
    <property type="entry name" value="Endonuclease/exonuclease/phosphatase"/>
    <property type="match status" value="1"/>
</dbReference>
<dbReference type="AlphaFoldDB" id="A0A0L0UPH9"/>
<gene>
    <name evidence="2" type="ORF">PSTG_17712</name>
</gene>
<proteinExistence type="predicted"/>
<accession>A0A0L0UPH9</accession>
<evidence type="ECO:0000256" key="1">
    <source>
        <dbReference type="SAM" id="MobiDB-lite"/>
    </source>
</evidence>
<dbReference type="STRING" id="1165861.A0A0L0UPH9"/>
<dbReference type="OrthoDB" id="2506849at2759"/>